<dbReference type="PROSITE" id="PS51198">
    <property type="entry name" value="UVRD_HELICASE_ATP_BIND"/>
    <property type="match status" value="1"/>
</dbReference>
<evidence type="ECO:0000256" key="4">
    <source>
        <dbReference type="ARBA" id="ARBA00022806"/>
    </source>
</evidence>
<dbReference type="InterPro" id="IPR011528">
    <property type="entry name" value="NERD"/>
</dbReference>
<dbReference type="Pfam" id="PF00580">
    <property type="entry name" value="UvrD-helicase"/>
    <property type="match status" value="1"/>
</dbReference>
<dbReference type="PANTHER" id="PTHR11070">
    <property type="entry name" value="UVRD / RECB / PCRA DNA HELICASE FAMILY MEMBER"/>
    <property type="match status" value="1"/>
</dbReference>
<evidence type="ECO:0000256" key="3">
    <source>
        <dbReference type="ARBA" id="ARBA00022801"/>
    </source>
</evidence>
<gene>
    <name evidence="12" type="ORF">ACFPJ4_07290</name>
</gene>
<feature type="binding site" evidence="10">
    <location>
        <begin position="277"/>
        <end position="284"/>
    </location>
    <ligand>
        <name>ATP</name>
        <dbReference type="ChEBI" id="CHEBI:30616"/>
    </ligand>
</feature>
<accession>A0ABW0NNM1</accession>
<dbReference type="Pfam" id="PF08378">
    <property type="entry name" value="NERD"/>
    <property type="match status" value="1"/>
</dbReference>
<feature type="domain" description="UvrD-like helicase ATP-binding" evidence="11">
    <location>
        <begin position="256"/>
        <end position="555"/>
    </location>
</feature>
<dbReference type="InterPro" id="IPR013986">
    <property type="entry name" value="DExx_box_DNA_helicase_dom_sf"/>
</dbReference>
<organism evidence="12 13">
    <name type="scientific">Lysinimonas soli</name>
    <dbReference type="NCBI Taxonomy" id="1074233"/>
    <lineage>
        <taxon>Bacteria</taxon>
        <taxon>Bacillati</taxon>
        <taxon>Actinomycetota</taxon>
        <taxon>Actinomycetes</taxon>
        <taxon>Micrococcales</taxon>
        <taxon>Microbacteriaceae</taxon>
        <taxon>Lysinimonas</taxon>
    </lineage>
</organism>
<sequence>MAAGDSAASEAERQRRLADEHARLASVAGQMARNFAAAAASEDRLARTLIELEPLGYSMLADRRWPGSARANVDLILVGPGGVIIVDAKAWREVTVAAGRVFRDQDDVTGEIEKLADLVVTAQIGLAEIGLAAGEVRALAVFTHRALPRTDLFGVTMLGEAAAVTEIARRGTRLNAEQIARVRTELDRLFPPMTTGPIQLIDTAVREPVLPASITAARATAAHPELATIDTLTSQQIQDALFEGVRTAPIEEWMAFLDPTQARLVRRNFNGPSRIRGAAGTGKTVVALHRAAHLARTMQGRVLVTTFVRTLPKVMSALTERLAPDVADRIDFRSVHSFARDVLIQRGRPVVIDATAADRIFKDLWERDGKSGPLGKVDSAPGYWQEEIAHVLKGRGLNRFEDYAGLPRTGRRRALSRELRAEVWRLYVAYEQALATRGILDWEDVILEAESSLAETPLTGYGAVIVDEAQDLSCAMIRMLHSVVGDAPDGLNLVGDGQQTIYPGGYTLAEAGVAINGRGVVLTRNYRNTIEIADFAAALVADDAIIDIEGGPASTERAEVVRHGPRPVYTVFPSRSVHDRSLVERVLRIVADSGGTTGYGDIGVLALYSWHAREAAQALEAAGIPTVQLEMYDGRPVGAVKVGTVKRAKGLEFKDVLVVRTPPHLVQAGLVPDTDDAALERRELQRRELYVAMTRARDGLWVGVA</sequence>
<reference evidence="13" key="1">
    <citation type="journal article" date="2019" name="Int. J. Syst. Evol. Microbiol.">
        <title>The Global Catalogue of Microorganisms (GCM) 10K type strain sequencing project: providing services to taxonomists for standard genome sequencing and annotation.</title>
        <authorList>
            <consortium name="The Broad Institute Genomics Platform"/>
            <consortium name="The Broad Institute Genome Sequencing Center for Infectious Disease"/>
            <person name="Wu L."/>
            <person name="Ma J."/>
        </authorList>
    </citation>
    <scope>NUCLEOTIDE SEQUENCE [LARGE SCALE GENOMIC DNA]</scope>
    <source>
        <strain evidence="13">CGMCC 4.6997</strain>
    </source>
</reference>
<dbReference type="SUPFAM" id="SSF52540">
    <property type="entry name" value="P-loop containing nucleoside triphosphate hydrolases"/>
    <property type="match status" value="1"/>
</dbReference>
<evidence type="ECO:0000259" key="11">
    <source>
        <dbReference type="PROSITE" id="PS51198"/>
    </source>
</evidence>
<evidence type="ECO:0000256" key="2">
    <source>
        <dbReference type="ARBA" id="ARBA00022741"/>
    </source>
</evidence>
<dbReference type="PANTHER" id="PTHR11070:SF45">
    <property type="entry name" value="DNA 3'-5' HELICASE"/>
    <property type="match status" value="1"/>
</dbReference>
<comment type="catalytic activity">
    <reaction evidence="7">
        <text>Couples ATP hydrolysis with the unwinding of duplex DNA by translocating in the 3'-5' direction.</text>
        <dbReference type="EC" id="5.6.2.4"/>
    </reaction>
</comment>
<dbReference type="InterPro" id="IPR000212">
    <property type="entry name" value="DNA_helicase_UvrD/REP"/>
</dbReference>
<name>A0ABW0NNM1_9MICO</name>
<dbReference type="InterPro" id="IPR027417">
    <property type="entry name" value="P-loop_NTPase"/>
</dbReference>
<dbReference type="Pfam" id="PF13361">
    <property type="entry name" value="UvrD_C"/>
    <property type="match status" value="1"/>
</dbReference>
<evidence type="ECO:0000256" key="8">
    <source>
        <dbReference type="ARBA" id="ARBA00034808"/>
    </source>
</evidence>
<evidence type="ECO:0000256" key="10">
    <source>
        <dbReference type="PROSITE-ProRule" id="PRU00560"/>
    </source>
</evidence>
<proteinExistence type="inferred from homology"/>
<dbReference type="Gene3D" id="1.10.10.160">
    <property type="match status" value="1"/>
</dbReference>
<comment type="catalytic activity">
    <reaction evidence="9">
        <text>ATP + H2O = ADP + phosphate + H(+)</text>
        <dbReference type="Rhea" id="RHEA:13065"/>
        <dbReference type="ChEBI" id="CHEBI:15377"/>
        <dbReference type="ChEBI" id="CHEBI:15378"/>
        <dbReference type="ChEBI" id="CHEBI:30616"/>
        <dbReference type="ChEBI" id="CHEBI:43474"/>
        <dbReference type="ChEBI" id="CHEBI:456216"/>
        <dbReference type="EC" id="5.6.2.4"/>
    </reaction>
</comment>
<keyword evidence="3 10" id="KW-0378">Hydrolase</keyword>
<dbReference type="EMBL" id="JBHSMG010000001">
    <property type="protein sequence ID" value="MFC5502041.1"/>
    <property type="molecule type" value="Genomic_DNA"/>
</dbReference>
<keyword evidence="6" id="KW-0413">Isomerase</keyword>
<keyword evidence="2 10" id="KW-0547">Nucleotide-binding</keyword>
<evidence type="ECO:0000256" key="9">
    <source>
        <dbReference type="ARBA" id="ARBA00048988"/>
    </source>
</evidence>
<keyword evidence="13" id="KW-1185">Reference proteome</keyword>
<evidence type="ECO:0000256" key="7">
    <source>
        <dbReference type="ARBA" id="ARBA00034617"/>
    </source>
</evidence>
<comment type="caution">
    <text evidence="12">The sequence shown here is derived from an EMBL/GenBank/DDBJ whole genome shotgun (WGS) entry which is preliminary data.</text>
</comment>
<dbReference type="InterPro" id="IPR014016">
    <property type="entry name" value="UvrD-like_ATP-bd"/>
</dbReference>
<keyword evidence="4 10" id="KW-0347">Helicase</keyword>
<dbReference type="RefSeq" id="WP_386739699.1">
    <property type="nucleotide sequence ID" value="NZ_JBHSMG010000001.1"/>
</dbReference>
<evidence type="ECO:0000313" key="12">
    <source>
        <dbReference type="EMBL" id="MFC5502041.1"/>
    </source>
</evidence>
<keyword evidence="5 10" id="KW-0067">ATP-binding</keyword>
<dbReference type="EC" id="5.6.2.4" evidence="8"/>
<evidence type="ECO:0000256" key="6">
    <source>
        <dbReference type="ARBA" id="ARBA00023235"/>
    </source>
</evidence>
<evidence type="ECO:0000256" key="1">
    <source>
        <dbReference type="ARBA" id="ARBA00009922"/>
    </source>
</evidence>
<comment type="similarity">
    <text evidence="1">Belongs to the helicase family. UvrD subfamily.</text>
</comment>
<dbReference type="Gene3D" id="3.40.50.300">
    <property type="entry name" value="P-loop containing nucleotide triphosphate hydrolases"/>
    <property type="match status" value="2"/>
</dbReference>
<protein>
    <recommendedName>
        <fullName evidence="8">DNA 3'-5' helicase</fullName>
        <ecNumber evidence="8">5.6.2.4</ecNumber>
    </recommendedName>
</protein>
<evidence type="ECO:0000256" key="5">
    <source>
        <dbReference type="ARBA" id="ARBA00022840"/>
    </source>
</evidence>
<dbReference type="InterPro" id="IPR014017">
    <property type="entry name" value="DNA_helicase_UvrD-like_C"/>
</dbReference>
<dbReference type="Proteomes" id="UP001596039">
    <property type="component" value="Unassembled WGS sequence"/>
</dbReference>
<evidence type="ECO:0000313" key="13">
    <source>
        <dbReference type="Proteomes" id="UP001596039"/>
    </source>
</evidence>